<organism evidence="5 6">
    <name type="scientific">Roseomonas acroporae</name>
    <dbReference type="NCBI Taxonomy" id="2937791"/>
    <lineage>
        <taxon>Bacteria</taxon>
        <taxon>Pseudomonadati</taxon>
        <taxon>Pseudomonadota</taxon>
        <taxon>Alphaproteobacteria</taxon>
        <taxon>Acetobacterales</taxon>
        <taxon>Roseomonadaceae</taxon>
        <taxon>Roseomonas</taxon>
    </lineage>
</organism>
<dbReference type="GO" id="GO:0000036">
    <property type="term" value="F:acyl carrier activity"/>
    <property type="evidence" value="ECO:0007669"/>
    <property type="project" value="UniProtKB-UniRule"/>
</dbReference>
<comment type="similarity">
    <text evidence="3">Belongs to the acyl carrier protein (ACP) family.</text>
</comment>
<proteinExistence type="inferred from homology"/>
<dbReference type="AlphaFoldDB" id="A0A9X2BT53"/>
<evidence type="ECO:0000256" key="1">
    <source>
        <dbReference type="ARBA" id="ARBA00022450"/>
    </source>
</evidence>
<keyword evidence="2 3" id="KW-0597">Phosphoprotein</keyword>
<feature type="modified residue" description="O-(pantetheine 4'-phosphoryl)serine" evidence="3">
    <location>
        <position position="37"/>
    </location>
</feature>
<dbReference type="Proteomes" id="UP001139516">
    <property type="component" value="Unassembled WGS sequence"/>
</dbReference>
<keyword evidence="6" id="KW-1185">Reference proteome</keyword>
<comment type="subcellular location">
    <subcellularLocation>
        <location evidence="3">Cytoplasm</location>
    </subcellularLocation>
</comment>
<dbReference type="PANTHER" id="PTHR20863:SF76">
    <property type="entry name" value="CARRIER DOMAIN-CONTAINING PROTEIN"/>
    <property type="match status" value="1"/>
</dbReference>
<dbReference type="RefSeq" id="WP_248665081.1">
    <property type="nucleotide sequence ID" value="NZ_JALPRX010000004.1"/>
</dbReference>
<dbReference type="PANTHER" id="PTHR20863">
    <property type="entry name" value="ACYL CARRIER PROTEIN"/>
    <property type="match status" value="1"/>
</dbReference>
<comment type="function">
    <text evidence="3">Carrier of the growing fatty acid chain in fatty acid biosynthesis.</text>
</comment>
<dbReference type="SUPFAM" id="SSF47336">
    <property type="entry name" value="ACP-like"/>
    <property type="match status" value="1"/>
</dbReference>
<evidence type="ECO:0000313" key="6">
    <source>
        <dbReference type="Proteomes" id="UP001139516"/>
    </source>
</evidence>
<dbReference type="InterPro" id="IPR036736">
    <property type="entry name" value="ACP-like_sf"/>
</dbReference>
<sequence>MSEAIALVANIVSAQLGVEAARVAPETRIVDDLYGDSLDAISLQMALEQAFETEIPDDAWHDLHTIGEVASWIEVRTGGGEA</sequence>
<keyword evidence="3" id="KW-0443">Lipid metabolism</keyword>
<dbReference type="Gene3D" id="1.10.1200.10">
    <property type="entry name" value="ACP-like"/>
    <property type="match status" value="1"/>
</dbReference>
<keyword evidence="3" id="KW-0444">Lipid biosynthesis</keyword>
<dbReference type="InterPro" id="IPR003231">
    <property type="entry name" value="ACP"/>
</dbReference>
<keyword evidence="3" id="KW-0963">Cytoplasm</keyword>
<name>A0A9X2BT53_9PROT</name>
<feature type="domain" description="Carrier" evidence="4">
    <location>
        <begin position="2"/>
        <end position="77"/>
    </location>
</feature>
<gene>
    <name evidence="3" type="primary">acpP</name>
    <name evidence="5" type="ORF">M0638_00965</name>
</gene>
<comment type="caution">
    <text evidence="5">The sequence shown here is derived from an EMBL/GenBank/DDBJ whole genome shotgun (WGS) entry which is preliminary data.</text>
</comment>
<dbReference type="HAMAP" id="MF_01217">
    <property type="entry name" value="Acyl_carrier"/>
    <property type="match status" value="1"/>
</dbReference>
<reference evidence="5" key="1">
    <citation type="submission" date="2022-04" db="EMBL/GenBank/DDBJ databases">
        <title>Roseomonas acroporae sp. nov., isolated from coral Acropora digitifera.</title>
        <authorList>
            <person name="Sun H."/>
        </authorList>
    </citation>
    <scope>NUCLEOTIDE SEQUENCE</scope>
    <source>
        <strain evidence="5">NAR14</strain>
    </source>
</reference>
<evidence type="ECO:0000259" key="4">
    <source>
        <dbReference type="PROSITE" id="PS50075"/>
    </source>
</evidence>
<dbReference type="NCBIfam" id="NF002148">
    <property type="entry name" value="PRK00982.1-2"/>
    <property type="match status" value="1"/>
</dbReference>
<dbReference type="EMBL" id="JALPRX010000004">
    <property type="protein sequence ID" value="MCK8782951.1"/>
    <property type="molecule type" value="Genomic_DNA"/>
</dbReference>
<dbReference type="Pfam" id="PF00550">
    <property type="entry name" value="PP-binding"/>
    <property type="match status" value="1"/>
</dbReference>
<keyword evidence="1 3" id="KW-0596">Phosphopantetheine</keyword>
<dbReference type="GO" id="GO:0009245">
    <property type="term" value="P:lipid A biosynthetic process"/>
    <property type="evidence" value="ECO:0007669"/>
    <property type="project" value="TreeGrafter"/>
</dbReference>
<evidence type="ECO:0000256" key="3">
    <source>
        <dbReference type="HAMAP-Rule" id="MF_01217"/>
    </source>
</evidence>
<protein>
    <recommendedName>
        <fullName evidence="3">Acyl carrier protein</fullName>
        <shortName evidence="3">ACP</shortName>
    </recommendedName>
</protein>
<dbReference type="GO" id="GO:0016020">
    <property type="term" value="C:membrane"/>
    <property type="evidence" value="ECO:0007669"/>
    <property type="project" value="GOC"/>
</dbReference>
<accession>A0A9X2BT53</accession>
<keyword evidence="3" id="KW-0275">Fatty acid biosynthesis</keyword>
<comment type="PTM">
    <text evidence="3">4'-phosphopantetheine is transferred from CoA to a specific serine of apo-ACP by AcpS. This modification is essential for activity because fatty acids are bound in thioester linkage to the sulfhydryl of the prosthetic group.</text>
</comment>
<keyword evidence="3" id="KW-0276">Fatty acid metabolism</keyword>
<evidence type="ECO:0000256" key="2">
    <source>
        <dbReference type="ARBA" id="ARBA00022553"/>
    </source>
</evidence>
<dbReference type="PROSITE" id="PS50075">
    <property type="entry name" value="CARRIER"/>
    <property type="match status" value="1"/>
</dbReference>
<dbReference type="GO" id="GO:0005829">
    <property type="term" value="C:cytosol"/>
    <property type="evidence" value="ECO:0007669"/>
    <property type="project" value="TreeGrafter"/>
</dbReference>
<evidence type="ECO:0000313" key="5">
    <source>
        <dbReference type="EMBL" id="MCK8782951.1"/>
    </source>
</evidence>
<comment type="pathway">
    <text evidence="3">Lipid metabolism; fatty acid biosynthesis.</text>
</comment>
<dbReference type="InterPro" id="IPR009081">
    <property type="entry name" value="PP-bd_ACP"/>
</dbReference>
<dbReference type="GO" id="GO:0000035">
    <property type="term" value="F:acyl binding"/>
    <property type="evidence" value="ECO:0007669"/>
    <property type="project" value="TreeGrafter"/>
</dbReference>